<gene>
    <name evidence="7" type="ORF">IMI45_17915</name>
</gene>
<evidence type="ECO:0000313" key="8">
    <source>
        <dbReference type="Proteomes" id="UP001058458"/>
    </source>
</evidence>
<protein>
    <submittedName>
        <fullName evidence="7">ABC transporter substrate-binding protein</fullName>
    </submittedName>
</protein>
<dbReference type="GO" id="GO:0015833">
    <property type="term" value="P:peptide transport"/>
    <property type="evidence" value="ECO:0007669"/>
    <property type="project" value="TreeGrafter"/>
</dbReference>
<evidence type="ECO:0000313" key="7">
    <source>
        <dbReference type="EMBL" id="UOE76112.1"/>
    </source>
</evidence>
<evidence type="ECO:0000256" key="3">
    <source>
        <dbReference type="ARBA" id="ARBA00022729"/>
    </source>
</evidence>
<dbReference type="RefSeq" id="WP_256833503.1">
    <property type="nucleotide sequence ID" value="NZ_CP063414.1"/>
</dbReference>
<dbReference type="SUPFAM" id="SSF53850">
    <property type="entry name" value="Periplasmic binding protein-like II"/>
    <property type="match status" value="1"/>
</dbReference>
<comment type="similarity">
    <text evidence="1">Belongs to the bacterial solute-binding protein 5 family.</text>
</comment>
<evidence type="ECO:0000259" key="6">
    <source>
        <dbReference type="Pfam" id="PF00496"/>
    </source>
</evidence>
<dbReference type="GO" id="GO:1904680">
    <property type="term" value="F:peptide transmembrane transporter activity"/>
    <property type="evidence" value="ECO:0007669"/>
    <property type="project" value="TreeGrafter"/>
</dbReference>
<accession>A0AB38R066</accession>
<evidence type="ECO:0000256" key="4">
    <source>
        <dbReference type="SAM" id="MobiDB-lite"/>
    </source>
</evidence>
<reference evidence="7" key="1">
    <citation type="submission" date="2020-10" db="EMBL/GenBank/DDBJ databases">
        <authorList>
            <person name="Delgado J.A."/>
            <person name="Gonzalez J.M."/>
        </authorList>
    </citation>
    <scope>NUCLEOTIDE SEQUENCE</scope>
    <source>
        <strain evidence="7">23.6</strain>
    </source>
</reference>
<dbReference type="Proteomes" id="UP001058458">
    <property type="component" value="Chromosome"/>
</dbReference>
<dbReference type="PANTHER" id="PTHR30290:SF9">
    <property type="entry name" value="OLIGOPEPTIDE-BINDING PROTEIN APPA"/>
    <property type="match status" value="1"/>
</dbReference>
<dbReference type="Gene3D" id="3.10.105.10">
    <property type="entry name" value="Dipeptide-binding Protein, Domain 3"/>
    <property type="match status" value="1"/>
</dbReference>
<evidence type="ECO:0000256" key="2">
    <source>
        <dbReference type="ARBA" id="ARBA00022448"/>
    </source>
</evidence>
<sequence>MLPVKKPIFTAFFIAVSLVLLLTGCSSNGGVTKTGSNVSNDRANETKPAEGGELTYALATAPDTLDPHASGMAVATRVIKSIFESLLYQDKNNELKPWLATEWEVSDDKKTYTFKLRQGVKFHDGEPFNAEAVKFNFERIVDPATKSVAGSVYLKPVKSVEVVDDYTVKIELEKPSATFLTLLAHSNISMVSPKAVKKYGDQFGQHPVGTGPFKFEKLSQNDEIVLSKFEDYHGHYPFAEHKGAAYLDKLVFKIVPEEATRIGSVQSGQIKAAETVPPQDIVSIKKGGQLKLWEAETGGLPYTIFVNNTTPPWNDVRARRALKQSIDIDSIVNTLYLGTYKRAWSVLSPVTFGYDKELEGKDTYDVEQANKTFDELGWKKDADGFRKKDGKTLTVRIIDDAVNREKRQDISLMIKEQLKKVGIDVKIETTTEAQAILSDSKAYDLRGNSRVALDPDDLTLFYHSEQIYGQRGFNIGWYKNAEVDRWLEQAAVEFDPAKREELYKKIQRKLIDDVASIPIYVFPYIVATTPDVQGLKFDSIGYPLFYDVNLKK</sequence>
<dbReference type="GO" id="GO:0042597">
    <property type="term" value="C:periplasmic space"/>
    <property type="evidence" value="ECO:0007669"/>
    <property type="project" value="UniProtKB-ARBA"/>
</dbReference>
<evidence type="ECO:0000256" key="5">
    <source>
        <dbReference type="SAM" id="SignalP"/>
    </source>
</evidence>
<dbReference type="GO" id="GO:0043190">
    <property type="term" value="C:ATP-binding cassette (ABC) transporter complex"/>
    <property type="evidence" value="ECO:0007669"/>
    <property type="project" value="InterPro"/>
</dbReference>
<feature type="signal peptide" evidence="5">
    <location>
        <begin position="1"/>
        <end position="29"/>
    </location>
</feature>
<dbReference type="CDD" id="cd08492">
    <property type="entry name" value="PBP2_NikA_DppA_OppA_like_15"/>
    <property type="match status" value="1"/>
</dbReference>
<dbReference type="Gene3D" id="3.40.190.10">
    <property type="entry name" value="Periplasmic binding protein-like II"/>
    <property type="match status" value="1"/>
</dbReference>
<proteinExistence type="inferred from homology"/>
<feature type="domain" description="Solute-binding protein family 5" evidence="6">
    <location>
        <begin position="94"/>
        <end position="462"/>
    </location>
</feature>
<name>A0AB38R066_PARTM</name>
<dbReference type="InterPro" id="IPR039424">
    <property type="entry name" value="SBP_5"/>
</dbReference>
<dbReference type="PIRSF" id="PIRSF002741">
    <property type="entry name" value="MppA"/>
    <property type="match status" value="1"/>
</dbReference>
<keyword evidence="3 5" id="KW-0732">Signal</keyword>
<keyword evidence="2" id="KW-0813">Transport</keyword>
<feature type="compositionally biased region" description="Polar residues" evidence="4">
    <location>
        <begin position="32"/>
        <end position="41"/>
    </location>
</feature>
<feature type="region of interest" description="Disordered" evidence="4">
    <location>
        <begin position="32"/>
        <end position="51"/>
    </location>
</feature>
<dbReference type="InterPro" id="IPR030678">
    <property type="entry name" value="Peptide/Ni-bd"/>
</dbReference>
<dbReference type="AlphaFoldDB" id="A0AB38R066"/>
<dbReference type="PANTHER" id="PTHR30290">
    <property type="entry name" value="PERIPLASMIC BINDING COMPONENT OF ABC TRANSPORTER"/>
    <property type="match status" value="1"/>
</dbReference>
<evidence type="ECO:0000256" key="1">
    <source>
        <dbReference type="ARBA" id="ARBA00005695"/>
    </source>
</evidence>
<dbReference type="EMBL" id="CP063414">
    <property type="protein sequence ID" value="UOE76112.1"/>
    <property type="molecule type" value="Genomic_DNA"/>
</dbReference>
<feature type="chain" id="PRO_5044221011" evidence="5">
    <location>
        <begin position="30"/>
        <end position="552"/>
    </location>
</feature>
<organism evidence="7 8">
    <name type="scientific">Parageobacillus thermoglucosidasius</name>
    <name type="common">Geobacillus thermoglucosidasius</name>
    <dbReference type="NCBI Taxonomy" id="1426"/>
    <lineage>
        <taxon>Bacteria</taxon>
        <taxon>Bacillati</taxon>
        <taxon>Bacillota</taxon>
        <taxon>Bacilli</taxon>
        <taxon>Bacillales</taxon>
        <taxon>Anoxybacillaceae</taxon>
        <taxon>Parageobacillus</taxon>
    </lineage>
</organism>
<dbReference type="InterPro" id="IPR000914">
    <property type="entry name" value="SBP_5_dom"/>
</dbReference>
<dbReference type="Pfam" id="PF00496">
    <property type="entry name" value="SBP_bac_5"/>
    <property type="match status" value="1"/>
</dbReference>
<dbReference type="PROSITE" id="PS51257">
    <property type="entry name" value="PROKAR_LIPOPROTEIN"/>
    <property type="match status" value="1"/>
</dbReference>